<accession>A0A1I1HQL9</accession>
<name>A0A1I1HQL9_9GAMM</name>
<dbReference type="SUPFAM" id="SSF53474">
    <property type="entry name" value="alpha/beta-Hydrolases"/>
    <property type="match status" value="1"/>
</dbReference>
<dbReference type="PANTHER" id="PTHR42972:SF8">
    <property type="entry name" value="POLYHYDROXYBUTYRATE DEPOLYMERASE"/>
    <property type="match status" value="1"/>
</dbReference>
<organism evidence="2 3">
    <name type="scientific">Marinospirillum celere</name>
    <dbReference type="NCBI Taxonomy" id="1122252"/>
    <lineage>
        <taxon>Bacteria</taxon>
        <taxon>Pseudomonadati</taxon>
        <taxon>Pseudomonadota</taxon>
        <taxon>Gammaproteobacteria</taxon>
        <taxon>Oceanospirillales</taxon>
        <taxon>Oceanospirillaceae</taxon>
        <taxon>Marinospirillum</taxon>
    </lineage>
</organism>
<proteinExistence type="predicted"/>
<dbReference type="PANTHER" id="PTHR42972">
    <property type="entry name" value="TOL-PAL SYSTEM PROTEIN TOLB"/>
    <property type="match status" value="1"/>
</dbReference>
<protein>
    <submittedName>
        <fullName evidence="2">Esterase PHB depolymerase</fullName>
    </submittedName>
</protein>
<sequence length="342" mass="37359">MLTKKVLSGLLLVFLLGLLSACGRGADSYPQLPSLELDADRFYVAGLSSGGYMAQQLQMAWPEEVQGAAIFAAGPYGCARRGVNAALLQCMAVTRGRPNTSRLLEQLRETSEAGQVGDLQQLQQHRVFIYQAEADPVIHAAVSQAVVEFYQQLVPGEQLLVTQGRRAGHGFPTLDKGVACQRTASPFVNACGFSGAAQSLDHLDGQRTHSLRDQPQGELQKFSQKPFSEASRGMADFGYLYRPPECQEEAQCGLKMVLHGCEQAAEKVGQSFIEKSGYLQEADARQLVMVFPQIDSSLTNPKGCWDWWGYESSAFDTREGPQVEALRGIWKTLLSGYSAESP</sequence>
<feature type="region of interest" description="Disordered" evidence="1">
    <location>
        <begin position="208"/>
        <end position="228"/>
    </location>
</feature>
<evidence type="ECO:0000256" key="1">
    <source>
        <dbReference type="SAM" id="MobiDB-lite"/>
    </source>
</evidence>
<dbReference type="Gene3D" id="3.40.50.1820">
    <property type="entry name" value="alpha/beta hydrolase"/>
    <property type="match status" value="1"/>
</dbReference>
<reference evidence="2 3" key="1">
    <citation type="submission" date="2016-10" db="EMBL/GenBank/DDBJ databases">
        <authorList>
            <person name="de Groot N.N."/>
        </authorList>
    </citation>
    <scope>NUCLEOTIDE SEQUENCE [LARGE SCALE GENOMIC DNA]</scope>
    <source>
        <strain evidence="2 3">DSM 18438</strain>
    </source>
</reference>
<dbReference type="AlphaFoldDB" id="A0A1I1HQL9"/>
<dbReference type="EMBL" id="FOLH01000004">
    <property type="protein sequence ID" value="SFC26429.1"/>
    <property type="molecule type" value="Genomic_DNA"/>
</dbReference>
<dbReference type="PROSITE" id="PS51257">
    <property type="entry name" value="PROKAR_LIPOPROTEIN"/>
    <property type="match status" value="1"/>
</dbReference>
<dbReference type="InterPro" id="IPR029058">
    <property type="entry name" value="AB_hydrolase_fold"/>
</dbReference>
<gene>
    <name evidence="2" type="ORF">SAMN05660443_1975</name>
</gene>
<evidence type="ECO:0000313" key="2">
    <source>
        <dbReference type="EMBL" id="SFC26429.1"/>
    </source>
</evidence>
<evidence type="ECO:0000313" key="3">
    <source>
        <dbReference type="Proteomes" id="UP000199058"/>
    </source>
</evidence>
<dbReference type="STRING" id="1122252.SAMN05660443_1975"/>
<keyword evidence="3" id="KW-1185">Reference proteome</keyword>
<dbReference type="Proteomes" id="UP000199058">
    <property type="component" value="Unassembled WGS sequence"/>
</dbReference>